<reference evidence="3 4" key="1">
    <citation type="submission" date="2022-10" db="EMBL/GenBank/DDBJ databases">
        <title>Defluviimonas sp. nov., isolated from ocean surface sediments.</title>
        <authorList>
            <person name="He W."/>
            <person name="Wang L."/>
            <person name="Zhang D.-F."/>
        </authorList>
    </citation>
    <scope>NUCLEOTIDE SEQUENCE [LARGE SCALE GENOMIC DNA]</scope>
    <source>
        <strain evidence="3 4">WL0050</strain>
    </source>
</reference>
<dbReference type="EMBL" id="JAOWKZ010000002">
    <property type="protein sequence ID" value="MCV2872091.1"/>
    <property type="molecule type" value="Genomic_DNA"/>
</dbReference>
<dbReference type="SUPFAM" id="SSF51971">
    <property type="entry name" value="Nucleotide-binding domain"/>
    <property type="match status" value="1"/>
</dbReference>
<evidence type="ECO:0000313" key="4">
    <source>
        <dbReference type="Proteomes" id="UP001652564"/>
    </source>
</evidence>
<keyword evidence="1" id="KW-0560">Oxidoreductase</keyword>
<accession>A0ABT2ZLT6</accession>
<organism evidence="3 4">
    <name type="scientific">Albidovulum litorale</name>
    <dbReference type="NCBI Taxonomy" id="2984134"/>
    <lineage>
        <taxon>Bacteria</taxon>
        <taxon>Pseudomonadati</taxon>
        <taxon>Pseudomonadota</taxon>
        <taxon>Alphaproteobacteria</taxon>
        <taxon>Rhodobacterales</taxon>
        <taxon>Paracoccaceae</taxon>
        <taxon>Albidovulum</taxon>
    </lineage>
</organism>
<dbReference type="Gene3D" id="3.30.9.10">
    <property type="entry name" value="D-Amino Acid Oxidase, subunit A, domain 2"/>
    <property type="match status" value="1"/>
</dbReference>
<feature type="domain" description="FAD dependent oxidoreductase" evidence="2">
    <location>
        <begin position="5"/>
        <end position="328"/>
    </location>
</feature>
<dbReference type="RefSeq" id="WP_263739286.1">
    <property type="nucleotide sequence ID" value="NZ_JAOWKZ010000002.1"/>
</dbReference>
<keyword evidence="4" id="KW-1185">Reference proteome</keyword>
<evidence type="ECO:0000256" key="1">
    <source>
        <dbReference type="ARBA" id="ARBA00023002"/>
    </source>
</evidence>
<dbReference type="InterPro" id="IPR036188">
    <property type="entry name" value="FAD/NAD-bd_sf"/>
</dbReference>
<dbReference type="Pfam" id="PF01266">
    <property type="entry name" value="DAO"/>
    <property type="match status" value="1"/>
</dbReference>
<sequence length="346" mass="36969">MAIVDVTVMGAGIFGLSIAWACQKRGATVRVIDPYRPGAGASGGTVGALAPHTLENWNSKKQFQFESLMMAEHFWPEVDSVSGLSSGYGRTGRLQPLADDAALALARTREVSAKELWRGRAEWRVVSADGDRWAPDTPTGYLVHDTLTARLHPRAAIESLAAALKGKGVDIRHDTTPQDGRVVWATGNQGLIDLSRELSAPVGTGVKGQSALLALDARDLPQIFADGIHIVPHADGTVGVGSTTERGFDRADTTDAQLDAVIARAEAVMPVLRHAKVIERWAGIRPRAKSRAPILGEWPGRPGHYIANGGFKIGFGMAPKVAEVMADLVLEGRDRVPDGFRVGDNL</sequence>
<dbReference type="Gene3D" id="3.50.50.60">
    <property type="entry name" value="FAD/NAD(P)-binding domain"/>
    <property type="match status" value="1"/>
</dbReference>
<dbReference type="PANTHER" id="PTHR13847:SF289">
    <property type="entry name" value="GLYCINE OXIDASE"/>
    <property type="match status" value="1"/>
</dbReference>
<evidence type="ECO:0000259" key="2">
    <source>
        <dbReference type="Pfam" id="PF01266"/>
    </source>
</evidence>
<dbReference type="Proteomes" id="UP001652564">
    <property type="component" value="Unassembled WGS sequence"/>
</dbReference>
<proteinExistence type="predicted"/>
<dbReference type="InterPro" id="IPR006076">
    <property type="entry name" value="FAD-dep_OxRdtase"/>
</dbReference>
<comment type="caution">
    <text evidence="3">The sequence shown here is derived from an EMBL/GenBank/DDBJ whole genome shotgun (WGS) entry which is preliminary data.</text>
</comment>
<gene>
    <name evidence="3" type="ORF">OEZ71_07260</name>
</gene>
<name>A0ABT2ZLT6_9RHOB</name>
<protein>
    <submittedName>
        <fullName evidence="3">FAD-binding oxidoreductase</fullName>
    </submittedName>
</protein>
<dbReference type="PANTHER" id="PTHR13847">
    <property type="entry name" value="SARCOSINE DEHYDROGENASE-RELATED"/>
    <property type="match status" value="1"/>
</dbReference>
<evidence type="ECO:0000313" key="3">
    <source>
        <dbReference type="EMBL" id="MCV2872091.1"/>
    </source>
</evidence>